<gene>
    <name evidence="1" type="ORF">M8818_006155</name>
</gene>
<comment type="caution">
    <text evidence="1">The sequence shown here is derived from an EMBL/GenBank/DDBJ whole genome shotgun (WGS) entry which is preliminary data.</text>
</comment>
<organism evidence="1 2">
    <name type="scientific">Zalaria obscura</name>
    <dbReference type="NCBI Taxonomy" id="2024903"/>
    <lineage>
        <taxon>Eukaryota</taxon>
        <taxon>Fungi</taxon>
        <taxon>Dikarya</taxon>
        <taxon>Ascomycota</taxon>
        <taxon>Pezizomycotina</taxon>
        <taxon>Dothideomycetes</taxon>
        <taxon>Dothideomycetidae</taxon>
        <taxon>Dothideales</taxon>
        <taxon>Zalariaceae</taxon>
        <taxon>Zalaria</taxon>
    </lineage>
</organism>
<sequence length="490" mass="55298">MDLDTDVLIIGAGMSGLGLAVQLIRKQNHHSITLIEKTHDVGGTWLANSYPGCGCDVASHFYSYSFALNPSWSQKYSMRGEIQAYFRSVAEQYGIVSKIRFRTVVERAAWEPQSATWRVEVRDLETGKSETRRCRVLVSAVGSLSVPQACEIPGAETFRGKLFHTAQWDHSFDWKDKEVVVVGNGCSATQAVPIVRQTARRVTQFARQAHFLSERENPTYSEAFKWVMRWVPGAMRVYRFWLYADMEKDFAGFDIESGEKVRRGLKEENEKYVKRMAPERYWDVLIPKHEIGCKRKVLDTGYLECLWHDNMELVPDDPIEEIVEDGVRTKSGRIVKADAIIRATGFATSKLLFPMEIIGENGVSLHDHWEKNFDGSPQAYLGTCVPNFPNFFICMGPNTVTGHLSVIYTVECQINFIISLIAPVLASIKPSKSLVPASILPWSHPDSVTVRSEAATRDSSWMQSKLKKLVWASGCTSWALDPKTKLNIAM</sequence>
<proteinExistence type="predicted"/>
<name>A0ACC3S746_9PEZI</name>
<evidence type="ECO:0000313" key="2">
    <source>
        <dbReference type="Proteomes" id="UP001320706"/>
    </source>
</evidence>
<protein>
    <submittedName>
        <fullName evidence="1">Uncharacterized protein</fullName>
    </submittedName>
</protein>
<reference evidence="1" key="1">
    <citation type="submission" date="2024-02" db="EMBL/GenBank/DDBJ databases">
        <title>Metagenome Assembled Genome of Zalaria obscura JY119.</title>
        <authorList>
            <person name="Vighnesh L."/>
            <person name="Jagadeeshwari U."/>
            <person name="Venkata Ramana C."/>
            <person name="Sasikala C."/>
        </authorList>
    </citation>
    <scope>NUCLEOTIDE SEQUENCE</scope>
    <source>
        <strain evidence="1">JY119</strain>
    </source>
</reference>
<dbReference type="EMBL" id="JAMKPW020000038">
    <property type="protein sequence ID" value="KAK8200838.1"/>
    <property type="molecule type" value="Genomic_DNA"/>
</dbReference>
<accession>A0ACC3S746</accession>
<evidence type="ECO:0000313" key="1">
    <source>
        <dbReference type="EMBL" id="KAK8200838.1"/>
    </source>
</evidence>
<keyword evidence="2" id="KW-1185">Reference proteome</keyword>
<dbReference type="Proteomes" id="UP001320706">
    <property type="component" value="Unassembled WGS sequence"/>
</dbReference>